<feature type="compositionally biased region" description="Basic and acidic residues" evidence="1">
    <location>
        <begin position="1028"/>
        <end position="1045"/>
    </location>
</feature>
<feature type="compositionally biased region" description="Basic and acidic residues" evidence="1">
    <location>
        <begin position="585"/>
        <end position="600"/>
    </location>
</feature>
<dbReference type="Gene3D" id="3.30.70.960">
    <property type="entry name" value="SEA domain"/>
    <property type="match status" value="1"/>
</dbReference>
<feature type="compositionally biased region" description="Low complexity" evidence="1">
    <location>
        <begin position="1063"/>
        <end position="1074"/>
    </location>
</feature>
<organism evidence="5 6">
    <name type="scientific">Aquatica leii</name>
    <dbReference type="NCBI Taxonomy" id="1421715"/>
    <lineage>
        <taxon>Eukaryota</taxon>
        <taxon>Metazoa</taxon>
        <taxon>Ecdysozoa</taxon>
        <taxon>Arthropoda</taxon>
        <taxon>Hexapoda</taxon>
        <taxon>Insecta</taxon>
        <taxon>Pterygota</taxon>
        <taxon>Neoptera</taxon>
        <taxon>Endopterygota</taxon>
        <taxon>Coleoptera</taxon>
        <taxon>Polyphaga</taxon>
        <taxon>Elateriformia</taxon>
        <taxon>Elateroidea</taxon>
        <taxon>Lampyridae</taxon>
        <taxon>Luciolinae</taxon>
        <taxon>Aquatica</taxon>
    </lineage>
</organism>
<keyword evidence="3" id="KW-0732">Signal</keyword>
<evidence type="ECO:0000256" key="1">
    <source>
        <dbReference type="SAM" id="MobiDB-lite"/>
    </source>
</evidence>
<feature type="compositionally biased region" description="Polar residues" evidence="1">
    <location>
        <begin position="869"/>
        <end position="885"/>
    </location>
</feature>
<sequence>MDCQRMFVVFSVFLCQWLITRAEEPNYFFSGSQRFPHSYQQTSNGFINAQDPFRNSPYGFGAFRGSGFVPSTDLDTSDLPSHLQRTLPQYQFSLFDNQRDQSKFHPPTFNSPLQNIPLTRFTKQVIPSTHRPSYSHLFSKTHNHDPSQTETFLGEITIQSPADLPIEFQNRNVAGFQPSVHFPIQPSISKFNNRNNNSKTSADINSDKLLKPPQVVDQNLDFVEKPTPSRNSNQLGGISKPNYLNHRTRIFASESGNRPQVNNYFVNNEGKVFITTKKVDYKSQSSTPIPSFRSNQHRFNPTFATDVPTTEDARTIENTFNLDSLLEEPLDKSEHSSNKDNVEVIQAVTLSPDNFYYRQSNTTNLNDYASSEENKQTMYDYDYETTEVYDDETTINISEDLTNPNEIKTISENLTNNFNEQKDSESKKLQLTDVIHDETNYDVLTMKPSAMVKDDNFKKFIDTSVIDNTTDFPLENNPLPNVENAVVSVVTTKSIVNNTVIGTLPENENVTKQMVLTTQSTLLENTTNRVTTDSEVMEQLTSPKHSTDEEASTEGWVVVASVQTSRSVSGARYLPFPVVEQHERTKLLNEPETEKDKIENEQSTTVTDNESSTTYAKEKQNTSTESLIDKLDRVQSDLSSSLLTGSFNNGGNNIAVITEGMLDKSDETTMFDSPSTTNATVQLSTAKPATSGVPPVVIRKFSPHARPTTQRSILAIKLRNQSRKINSPIDNEKPQSDQPVKFILPDIKLKNGTTGRSSGISNQNQIIVQDVNQPKESELPQKALENILNKIKFKESNAFLPPGYQEKIAQNVTENGKTKTEDILQNVKTADISAFLPPGFKIPESSSKPSVDLSLLLPSDYKSKAVENKPSNLTGYRSNSKNSSNKTDIISSLLKKTKQDNISALLPPGYKPPEEQKPKNSSDIIVGILKKSKQDDVSVLLPPGYKPPGNDKPKDKSDVVSTILTKTKEDDVSAFLPPGYKLPKSTTSKSQLDVTKEVSTEKPNIDSILQKTSPDDISKFLPSGYNPEKPDTKLSDLFENSKQDDVSALLPPGYKSRFGSPKPTTSTEAPNTTTEKVKETTTTASSNFKVVFPSRPGGTHRKTQKPSSSKGSNDQSVPANTAPSIVKGWPSRATTEFTGWPTPSTTPLSIEKLLERARAAVGATTSTTSATLTTTTVTTTTTTTTTTRPTTPGMCVTECDLAGTIKLVGGAKWVPELLDRNTKEWQILANEVQYQLEDVYSKSDVLSKWYKKIRIDGFSEGSVLVDYLVELNNVSRQVNTKDLKSLFHDALEEALTKNANNREPKSSDLGNPITDSGKIALGNFMVDPTYTDFVVLPKQILPTVGYAEDNVLLPQWAIAIIVIGLASLLFVIIFGVTVIINKQKNAKKKQPSTLTEEMLNELNKNHMGGIDNYGADDLYNMEDVWNDKPYETKLPKKRSASSLHDTSMPNIYDSWRSEWNGYYYNTYYGNHPGSSHSGYGRRRSDYDTNF</sequence>
<evidence type="ECO:0000256" key="2">
    <source>
        <dbReference type="SAM" id="Phobius"/>
    </source>
</evidence>
<feature type="region of interest" description="Disordered" evidence="1">
    <location>
        <begin position="284"/>
        <end position="306"/>
    </location>
</feature>
<feature type="compositionally biased region" description="Polar residues" evidence="1">
    <location>
        <begin position="984"/>
        <end position="993"/>
    </location>
</feature>
<keyword evidence="6" id="KW-1185">Reference proteome</keyword>
<dbReference type="Proteomes" id="UP001353858">
    <property type="component" value="Unassembled WGS sequence"/>
</dbReference>
<evidence type="ECO:0000313" key="6">
    <source>
        <dbReference type="Proteomes" id="UP001353858"/>
    </source>
</evidence>
<feature type="region of interest" description="Disordered" evidence="1">
    <location>
        <begin position="938"/>
        <end position="957"/>
    </location>
</feature>
<feature type="compositionally biased region" description="Polar residues" evidence="1">
    <location>
        <begin position="601"/>
        <end position="626"/>
    </location>
</feature>
<feature type="domain" description="SEA" evidence="4">
    <location>
        <begin position="1197"/>
        <end position="1315"/>
    </location>
</feature>
<dbReference type="Pfam" id="PF01390">
    <property type="entry name" value="SEA"/>
    <property type="match status" value="1"/>
</dbReference>
<dbReference type="EMBL" id="JARPUR010000002">
    <property type="protein sequence ID" value="KAK4881290.1"/>
    <property type="molecule type" value="Genomic_DNA"/>
</dbReference>
<feature type="compositionally biased region" description="Polar residues" evidence="1">
    <location>
        <begin position="1105"/>
        <end position="1123"/>
    </location>
</feature>
<accession>A0AAN7P5J9</accession>
<dbReference type="InterPro" id="IPR000082">
    <property type="entry name" value="SEA_dom"/>
</dbReference>
<keyword evidence="2" id="KW-0472">Membrane</keyword>
<feature type="signal peptide" evidence="3">
    <location>
        <begin position="1"/>
        <end position="22"/>
    </location>
</feature>
<name>A0AAN7P5J9_9COLE</name>
<dbReference type="PROSITE" id="PS50024">
    <property type="entry name" value="SEA"/>
    <property type="match status" value="1"/>
</dbReference>
<dbReference type="InterPro" id="IPR036364">
    <property type="entry name" value="SEA_dom_sf"/>
</dbReference>
<reference evidence="6" key="1">
    <citation type="submission" date="2023-01" db="EMBL/GenBank/DDBJ databases">
        <title>Key to firefly adult light organ development and bioluminescence: homeobox transcription factors regulate luciferase expression and transportation to peroxisome.</title>
        <authorList>
            <person name="Fu X."/>
        </authorList>
    </citation>
    <scope>NUCLEOTIDE SEQUENCE [LARGE SCALE GENOMIC DNA]</scope>
</reference>
<feature type="region of interest" description="Disordered" evidence="1">
    <location>
        <begin position="974"/>
        <end position="1127"/>
    </location>
</feature>
<protein>
    <recommendedName>
        <fullName evidence="4">SEA domain-containing protein</fullName>
    </recommendedName>
</protein>
<keyword evidence="2" id="KW-1133">Transmembrane helix</keyword>
<feature type="region of interest" description="Disordered" evidence="1">
    <location>
        <begin position="585"/>
        <end position="626"/>
    </location>
</feature>
<evidence type="ECO:0000259" key="4">
    <source>
        <dbReference type="PROSITE" id="PS50024"/>
    </source>
</evidence>
<feature type="transmembrane region" description="Helical" evidence="2">
    <location>
        <begin position="1356"/>
        <end position="1380"/>
    </location>
</feature>
<feature type="compositionally biased region" description="Polar residues" evidence="1">
    <location>
        <begin position="284"/>
        <end position="303"/>
    </location>
</feature>
<gene>
    <name evidence="5" type="ORF">RN001_004609</name>
</gene>
<feature type="chain" id="PRO_5043034807" description="SEA domain-containing protein" evidence="3">
    <location>
        <begin position="23"/>
        <end position="1490"/>
    </location>
</feature>
<keyword evidence="2" id="KW-0812">Transmembrane</keyword>
<evidence type="ECO:0000313" key="5">
    <source>
        <dbReference type="EMBL" id="KAK4881290.1"/>
    </source>
</evidence>
<feature type="compositionally biased region" description="Basic and acidic residues" evidence="1">
    <location>
        <begin position="994"/>
        <end position="1004"/>
    </location>
</feature>
<comment type="caution">
    <text evidence="5">The sequence shown here is derived from an EMBL/GenBank/DDBJ whole genome shotgun (WGS) entry which is preliminary data.</text>
</comment>
<dbReference type="SUPFAM" id="SSF82671">
    <property type="entry name" value="SEA domain"/>
    <property type="match status" value="1"/>
</dbReference>
<evidence type="ECO:0000256" key="3">
    <source>
        <dbReference type="SAM" id="SignalP"/>
    </source>
</evidence>
<proteinExistence type="predicted"/>
<feature type="region of interest" description="Disordered" evidence="1">
    <location>
        <begin position="866"/>
        <end position="885"/>
    </location>
</feature>